<comment type="catalytic activity">
    <reaction evidence="3">
        <text>N-(5-phospho-beta-D-ribosyl)anthranilate + diphosphate = 5-phospho-alpha-D-ribose 1-diphosphate + anthranilate</text>
        <dbReference type="Rhea" id="RHEA:11768"/>
        <dbReference type="ChEBI" id="CHEBI:16567"/>
        <dbReference type="ChEBI" id="CHEBI:18277"/>
        <dbReference type="ChEBI" id="CHEBI:33019"/>
        <dbReference type="ChEBI" id="CHEBI:58017"/>
        <dbReference type="EC" id="2.4.2.18"/>
    </reaction>
</comment>
<reference evidence="7" key="1">
    <citation type="submission" date="2017-11" db="EMBL/GenBank/DDBJ databases">
        <authorList>
            <person name="Watanabe M."/>
            <person name="Kojima H."/>
        </authorList>
    </citation>
    <scope>NUCLEOTIDE SEQUENCE [LARGE SCALE GENOMIC DNA]</scope>
    <source>
        <strain evidence="7">Tokyo 01</strain>
    </source>
</reference>
<evidence type="ECO:0000256" key="1">
    <source>
        <dbReference type="ARBA" id="ARBA00022676"/>
    </source>
</evidence>
<organism evidence="6 7">
    <name type="scientific">Desulfonema ishimotonii</name>
    <dbReference type="NCBI Taxonomy" id="45657"/>
    <lineage>
        <taxon>Bacteria</taxon>
        <taxon>Pseudomonadati</taxon>
        <taxon>Thermodesulfobacteriota</taxon>
        <taxon>Desulfobacteria</taxon>
        <taxon>Desulfobacterales</taxon>
        <taxon>Desulfococcaceae</taxon>
        <taxon>Desulfonema</taxon>
    </lineage>
</organism>
<comment type="cofactor">
    <cofactor evidence="3">
        <name>Mg(2+)</name>
        <dbReference type="ChEBI" id="CHEBI:18420"/>
    </cofactor>
    <text evidence="3">Binds 2 magnesium ions per monomer.</text>
</comment>
<dbReference type="OrthoDB" id="9806430at2"/>
<feature type="binding site" evidence="3">
    <location>
        <position position="90"/>
    </location>
    <ligand>
        <name>anthranilate</name>
        <dbReference type="ChEBI" id="CHEBI:16567"/>
        <label>1</label>
    </ligand>
</feature>
<dbReference type="InterPro" id="IPR000312">
    <property type="entry name" value="Glycosyl_Trfase_fam3"/>
</dbReference>
<comment type="caution">
    <text evidence="3">Lacks conserved residue(s) required for the propagation of feature annotation.</text>
</comment>
<dbReference type="InterPro" id="IPR035902">
    <property type="entry name" value="Nuc_phospho_transferase"/>
</dbReference>
<dbReference type="PANTHER" id="PTHR43285">
    <property type="entry name" value="ANTHRANILATE PHOSPHORIBOSYLTRANSFERASE"/>
    <property type="match status" value="1"/>
</dbReference>
<keyword evidence="7" id="KW-1185">Reference proteome</keyword>
<dbReference type="AlphaFoldDB" id="A0A401FXD5"/>
<comment type="function">
    <text evidence="3">Catalyzes the transfer of the phosphoribosyl group of 5-phosphorylribose-1-pyrophosphate (PRPP) to anthranilate to yield N-(5'-phosphoribosyl)-anthranilate (PRA).</text>
</comment>
<dbReference type="InterPro" id="IPR005940">
    <property type="entry name" value="Anthranilate_Pribosyl_Tfrase"/>
</dbReference>
<feature type="binding site" evidence="3">
    <location>
        <begin position="118"/>
        <end position="126"/>
    </location>
    <ligand>
        <name>5-phospho-alpha-D-ribose 1-diphosphate</name>
        <dbReference type="ChEBI" id="CHEBI:58017"/>
    </ligand>
</feature>
<evidence type="ECO:0000259" key="5">
    <source>
        <dbReference type="Pfam" id="PF02885"/>
    </source>
</evidence>
<dbReference type="NCBIfam" id="TIGR01245">
    <property type="entry name" value="trpD"/>
    <property type="match status" value="1"/>
</dbReference>
<feature type="binding site" evidence="3">
    <location>
        <position position="130"/>
    </location>
    <ligand>
        <name>5-phospho-alpha-D-ribose 1-diphosphate</name>
        <dbReference type="ChEBI" id="CHEBI:58017"/>
    </ligand>
</feature>
<comment type="pathway">
    <text evidence="3">Amino-acid biosynthesis; L-tryptophan biosynthesis; L-tryptophan from chorismate: step 2/5.</text>
</comment>
<dbReference type="Pfam" id="PF02885">
    <property type="entry name" value="Glycos_trans_3N"/>
    <property type="match status" value="1"/>
</dbReference>
<feature type="binding site" evidence="3">
    <location>
        <position position="242"/>
    </location>
    <ligand>
        <name>Mg(2+)</name>
        <dbReference type="ChEBI" id="CHEBI:18420"/>
        <label>2</label>
    </ligand>
</feature>
<dbReference type="GO" id="GO:0005829">
    <property type="term" value="C:cytosol"/>
    <property type="evidence" value="ECO:0007669"/>
    <property type="project" value="TreeGrafter"/>
</dbReference>
<keyword evidence="3" id="KW-0028">Amino-acid biosynthesis</keyword>
<feature type="domain" description="Glycosyl transferase family 3" evidence="4">
    <location>
        <begin position="84"/>
        <end position="342"/>
    </location>
</feature>
<dbReference type="Gene3D" id="1.20.970.10">
    <property type="entry name" value="Transferase, Pyrimidine Nucleoside Phosphorylase, Chain C"/>
    <property type="match status" value="1"/>
</dbReference>
<dbReference type="PANTHER" id="PTHR43285:SF2">
    <property type="entry name" value="ANTHRANILATE PHOSPHORIBOSYLTRANSFERASE"/>
    <property type="match status" value="1"/>
</dbReference>
<dbReference type="Pfam" id="PF00591">
    <property type="entry name" value="Glycos_transf_3"/>
    <property type="match status" value="1"/>
</dbReference>
<keyword evidence="3" id="KW-0460">Magnesium</keyword>
<feature type="binding site" evidence="3">
    <location>
        <position position="241"/>
    </location>
    <ligand>
        <name>Mg(2+)</name>
        <dbReference type="ChEBI" id="CHEBI:18420"/>
        <label>2</label>
    </ligand>
</feature>
<feature type="binding site" evidence="3">
    <location>
        <position position="102"/>
    </location>
    <ligand>
        <name>Mg(2+)</name>
        <dbReference type="ChEBI" id="CHEBI:18420"/>
        <label>1</label>
    </ligand>
</feature>
<keyword evidence="1 3" id="KW-0328">Glycosyltransferase</keyword>
<accession>A0A401FXD5</accession>
<proteinExistence type="inferred from homology"/>
<dbReference type="SUPFAM" id="SSF47648">
    <property type="entry name" value="Nucleoside phosphorylase/phosphoribosyltransferase N-terminal domain"/>
    <property type="match status" value="1"/>
</dbReference>
<feature type="domain" description="Glycosyl transferase family 3 N-terminal" evidence="5">
    <location>
        <begin position="16"/>
        <end position="69"/>
    </location>
</feature>
<feature type="binding site" evidence="3">
    <location>
        <begin position="100"/>
        <end position="103"/>
    </location>
    <ligand>
        <name>5-phospho-alpha-D-ribose 1-diphosphate</name>
        <dbReference type="ChEBI" id="CHEBI:58017"/>
    </ligand>
</feature>
<gene>
    <name evidence="3" type="primary">trpD</name>
    <name evidence="6" type="ORF">DENIS_2571</name>
</gene>
<keyword evidence="3" id="KW-0479">Metal-binding</keyword>
<dbReference type="Gene3D" id="3.40.1030.10">
    <property type="entry name" value="Nucleoside phosphorylase/phosphoribosyltransferase catalytic domain"/>
    <property type="match status" value="1"/>
</dbReference>
<dbReference type="InterPro" id="IPR017459">
    <property type="entry name" value="Glycosyl_Trfase_fam3_N_dom"/>
</dbReference>
<keyword evidence="2 3" id="KW-0808">Transferase</keyword>
<feature type="binding site" evidence="3">
    <location>
        <position position="90"/>
    </location>
    <ligand>
        <name>5-phospho-alpha-D-ribose 1-diphosphate</name>
        <dbReference type="ChEBI" id="CHEBI:58017"/>
    </ligand>
</feature>
<evidence type="ECO:0000313" key="7">
    <source>
        <dbReference type="Proteomes" id="UP000288096"/>
    </source>
</evidence>
<dbReference type="HAMAP" id="MF_00211">
    <property type="entry name" value="TrpD"/>
    <property type="match status" value="1"/>
</dbReference>
<evidence type="ECO:0000313" key="6">
    <source>
        <dbReference type="EMBL" id="GBC61609.1"/>
    </source>
</evidence>
<dbReference type="RefSeq" id="WP_124328876.1">
    <property type="nucleotide sequence ID" value="NZ_BEXT01000001.1"/>
</dbReference>
<protein>
    <recommendedName>
        <fullName evidence="3">Anthranilate phosphoribosyltransferase</fullName>
        <ecNumber evidence="3">2.4.2.18</ecNumber>
    </recommendedName>
</protein>
<comment type="similarity">
    <text evidence="3">Belongs to the anthranilate phosphoribosyltransferase family.</text>
</comment>
<evidence type="ECO:0000256" key="2">
    <source>
        <dbReference type="ARBA" id="ARBA00022679"/>
    </source>
</evidence>
<sequence>MSSEQQLRAFGRQICAVAAGHYLTREAACEAYRQIILNEQPELQQGAFLMAHIARGPSVEELSGAWDALDRYDTAKITVSTDETVCDIVGTGSDPVKTVNCSTPASLIAAACGLKVAKKGARLVTGVSGASDVLEILGIDLNAPLSKAEECLEKHGICYLPGEAFLKSGWARLIRSMRFTSAFNIIGPLTCPCEQTRHIVIGAYSPEVCDQLIAVLREIGMTAALAPFGMVDGMDRTQGMDEFSLAGPTRVVELKNGEIETFEVTPEDFGLKTVPLSKIASSETAHDNARRVRETLAGQYDTPEADFFCMNAGAALCLSGLAETYAKGTEMAKAALAAGKALEKLEQLITIQGSQDTDCSVRL</sequence>
<comment type="caution">
    <text evidence="6">The sequence shown here is derived from an EMBL/GenBank/DDBJ whole genome shotgun (WGS) entry which is preliminary data.</text>
</comment>
<evidence type="ECO:0000259" key="4">
    <source>
        <dbReference type="Pfam" id="PF00591"/>
    </source>
</evidence>
<feature type="binding site" evidence="3">
    <location>
        <position position="98"/>
    </location>
    <ligand>
        <name>5-phospho-alpha-D-ribose 1-diphosphate</name>
        <dbReference type="ChEBI" id="CHEBI:58017"/>
    </ligand>
</feature>
<dbReference type="GO" id="GO:0004048">
    <property type="term" value="F:anthranilate phosphoribosyltransferase activity"/>
    <property type="evidence" value="ECO:0007669"/>
    <property type="project" value="UniProtKB-UniRule"/>
</dbReference>
<dbReference type="Proteomes" id="UP000288096">
    <property type="component" value="Unassembled WGS sequence"/>
</dbReference>
<evidence type="ECO:0000256" key="3">
    <source>
        <dbReference type="HAMAP-Rule" id="MF_00211"/>
    </source>
</evidence>
<keyword evidence="3" id="KW-0057">Aromatic amino acid biosynthesis</keyword>
<dbReference type="InterPro" id="IPR036320">
    <property type="entry name" value="Glycosyl_Trfase_fam3_N_dom_sf"/>
</dbReference>
<dbReference type="GO" id="GO:0000162">
    <property type="term" value="P:L-tryptophan biosynthetic process"/>
    <property type="evidence" value="ECO:0007669"/>
    <property type="project" value="UniProtKB-UniRule"/>
</dbReference>
<dbReference type="EC" id="2.4.2.18" evidence="3"/>
<dbReference type="EMBL" id="BEXT01000001">
    <property type="protein sequence ID" value="GBC61609.1"/>
    <property type="molecule type" value="Genomic_DNA"/>
</dbReference>
<name>A0A401FXD5_9BACT</name>
<reference evidence="7" key="2">
    <citation type="submission" date="2019-01" db="EMBL/GenBank/DDBJ databases">
        <title>Genome sequence of Desulfonema ishimotonii strain Tokyo 01.</title>
        <authorList>
            <person name="Fukui M."/>
        </authorList>
    </citation>
    <scope>NUCLEOTIDE SEQUENCE [LARGE SCALE GENOMIC DNA]</scope>
    <source>
        <strain evidence="7">Tokyo 01</strain>
    </source>
</reference>
<feature type="binding site" evidence="3">
    <location>
        <position position="242"/>
    </location>
    <ligand>
        <name>Mg(2+)</name>
        <dbReference type="ChEBI" id="CHEBI:18420"/>
        <label>1</label>
    </ligand>
</feature>
<dbReference type="SUPFAM" id="SSF52418">
    <property type="entry name" value="Nucleoside phosphorylase/phosphoribosyltransferase catalytic domain"/>
    <property type="match status" value="1"/>
</dbReference>
<keyword evidence="3" id="KW-0822">Tryptophan biosynthesis</keyword>
<dbReference type="GO" id="GO:0000287">
    <property type="term" value="F:magnesium ion binding"/>
    <property type="evidence" value="ECO:0007669"/>
    <property type="project" value="UniProtKB-UniRule"/>
</dbReference>
<comment type="subunit">
    <text evidence="3">Homodimer.</text>
</comment>